<dbReference type="PANTHER" id="PTHR31293">
    <property type="entry name" value="RNI-LIKE SUPERFAMILY PROTEIN"/>
    <property type="match status" value="1"/>
</dbReference>
<dbReference type="SUPFAM" id="SSF52047">
    <property type="entry name" value="RNI-like"/>
    <property type="match status" value="1"/>
</dbReference>
<dbReference type="Gene3D" id="1.20.1280.50">
    <property type="match status" value="1"/>
</dbReference>
<organism evidence="2 3">
    <name type="scientific">Cardamine amara subsp. amara</name>
    <dbReference type="NCBI Taxonomy" id="228776"/>
    <lineage>
        <taxon>Eukaryota</taxon>
        <taxon>Viridiplantae</taxon>
        <taxon>Streptophyta</taxon>
        <taxon>Embryophyta</taxon>
        <taxon>Tracheophyta</taxon>
        <taxon>Spermatophyta</taxon>
        <taxon>Magnoliopsida</taxon>
        <taxon>eudicotyledons</taxon>
        <taxon>Gunneridae</taxon>
        <taxon>Pentapetalae</taxon>
        <taxon>rosids</taxon>
        <taxon>malvids</taxon>
        <taxon>Brassicales</taxon>
        <taxon>Brassicaceae</taxon>
        <taxon>Cardamineae</taxon>
        <taxon>Cardamine</taxon>
    </lineage>
</organism>
<reference evidence="2 3" key="1">
    <citation type="submission" date="2024-04" db="EMBL/GenBank/DDBJ databases">
        <title>Genome assembly C_amara_ONT_v2.</title>
        <authorList>
            <person name="Yant L."/>
            <person name="Moore C."/>
            <person name="Slenker M."/>
        </authorList>
    </citation>
    <scope>NUCLEOTIDE SEQUENCE [LARGE SCALE GENOMIC DNA]</scope>
    <source>
        <tissue evidence="2">Leaf</tissue>
    </source>
</reference>
<proteinExistence type="predicted"/>
<evidence type="ECO:0000313" key="2">
    <source>
        <dbReference type="EMBL" id="KAL1226246.1"/>
    </source>
</evidence>
<keyword evidence="3" id="KW-1185">Reference proteome</keyword>
<dbReference type="SUPFAM" id="SSF81383">
    <property type="entry name" value="F-box domain"/>
    <property type="match status" value="1"/>
</dbReference>
<evidence type="ECO:0000259" key="1">
    <source>
        <dbReference type="SMART" id="SM00579"/>
    </source>
</evidence>
<comment type="caution">
    <text evidence="2">The sequence shown here is derived from an EMBL/GenBank/DDBJ whole genome shotgun (WGS) entry which is preliminary data.</text>
</comment>
<feature type="domain" description="FBD" evidence="1">
    <location>
        <begin position="393"/>
        <end position="467"/>
    </location>
</feature>
<dbReference type="InterPro" id="IPR001810">
    <property type="entry name" value="F-box_dom"/>
</dbReference>
<sequence>MACKKMETASGDDLISSLPDEILGQILSLVPTRLAASTCALSKRWRNMLSLVHNLDFNDDYLVYYNRRYSKTRGHDLVDYVDRSLVLLRGSPIKKFSLKSSSEFVRPHVDRLISNALECGVLEVHLELISFQCIPTELLLSRTLVKLTLTDGYYPLDRLPPGSLLFPALKTLSLFSVCFAVLASSEMCDCPVLEEVNICDDIPLKAGWISQVSGSSIQRIIIFSRSHNLHHYSCVIITTPNLVFLDYSSYVAKDYLVQVDSLIEARLDLRLWKYYDYDHPFSFLVPFSHDPLRDGDYWGDATKLVAAIRNVVTLYLSPDSLEVLYFCCKSIPEFNNLVKLSFESHKERSWQVLPLLLQRSPNLENLVIKGLVHKTTDQCGDVCACSHQRKIPSCLLSCPVKVLKIFGYGGSCQEVKQMRYFMENLKCLEWVKVKVQVDQQDNYLPVTNDLMNLLPTASSSECKIHFI</sequence>
<evidence type="ECO:0000313" key="3">
    <source>
        <dbReference type="Proteomes" id="UP001558713"/>
    </source>
</evidence>
<dbReference type="InterPro" id="IPR006566">
    <property type="entry name" value="FBD"/>
</dbReference>
<gene>
    <name evidence="2" type="ORF">V5N11_017715</name>
</gene>
<dbReference type="InterPro" id="IPR055294">
    <property type="entry name" value="FBL60-like"/>
</dbReference>
<dbReference type="InterPro" id="IPR053781">
    <property type="entry name" value="F-box_AtFBL13-like"/>
</dbReference>
<dbReference type="Proteomes" id="UP001558713">
    <property type="component" value="Unassembled WGS sequence"/>
</dbReference>
<dbReference type="Gene3D" id="3.80.10.10">
    <property type="entry name" value="Ribonuclease Inhibitor"/>
    <property type="match status" value="1"/>
</dbReference>
<dbReference type="AlphaFoldDB" id="A0ABD1CAN4"/>
<dbReference type="EMBL" id="JBANAX010000007">
    <property type="protein sequence ID" value="KAL1226246.1"/>
    <property type="molecule type" value="Genomic_DNA"/>
</dbReference>
<dbReference type="PANTHER" id="PTHR31293:SF12">
    <property type="entry name" value="RNI-LIKE SUPERFAMILY PROTEIN"/>
    <property type="match status" value="1"/>
</dbReference>
<accession>A0ABD1CAN4</accession>
<protein>
    <submittedName>
        <fullName evidence="2">F-box protein</fullName>
    </submittedName>
</protein>
<dbReference type="SMART" id="SM00579">
    <property type="entry name" value="FBD"/>
    <property type="match status" value="1"/>
</dbReference>
<dbReference type="CDD" id="cd22160">
    <property type="entry name" value="F-box_AtFBL13-like"/>
    <property type="match status" value="1"/>
</dbReference>
<dbReference type="InterPro" id="IPR032675">
    <property type="entry name" value="LRR_dom_sf"/>
</dbReference>
<dbReference type="InterPro" id="IPR036047">
    <property type="entry name" value="F-box-like_dom_sf"/>
</dbReference>
<dbReference type="Pfam" id="PF00646">
    <property type="entry name" value="F-box"/>
    <property type="match status" value="1"/>
</dbReference>
<name>A0ABD1CAN4_CARAN</name>